<name>A0A517YBJ5_9BACT</name>
<dbReference type="PROSITE" id="PS50005">
    <property type="entry name" value="TPR"/>
    <property type="match status" value="2"/>
</dbReference>
<dbReference type="InterPro" id="IPR011990">
    <property type="entry name" value="TPR-like_helical_dom_sf"/>
</dbReference>
<dbReference type="AlphaFoldDB" id="A0A517YBJ5"/>
<sequence precursor="true">MRRAMRKIFLLFALLLGVTLLQTFAAAQAQAGHGHYKGWGHNWGWGRGWGHHGWNRGWGYGHNRFYGGWGGYGWGHRNWGWGRGYVYRPFYRPVYNVGYRSFGYGGFYPAVNYGYYPSYGFPVYNSYYYGCENVVPATTIEQPYYDTQILPTGTIVNYSGNNGGLSTELTTGMLIARLADAVRQQPGGMTNGNVASNGRLLGNGRLRGVVQNITQNVIRNEPLSSTLPTTTRFSNPDSRSKARAYMTQGDNLFREQRYAAAAQQYRAAASLTPDLPEANWRYGHTLVAMGEYDLAASAMRRALAIADDTDRNGFELDSLYGLVGTAKASHLEGLAKAALEQELPSAYYLLGVTLHYSGEADRAEKFFAHAAQLQGRDAPHIVAFLGPEVGPLRPRQSDVPPLLARLPMREI</sequence>
<gene>
    <name evidence="3" type="ORF">ETAA8_27050</name>
</gene>
<keyword evidence="1" id="KW-0802">TPR repeat</keyword>
<organism evidence="3 4">
    <name type="scientific">Anatilimnocola aggregata</name>
    <dbReference type="NCBI Taxonomy" id="2528021"/>
    <lineage>
        <taxon>Bacteria</taxon>
        <taxon>Pseudomonadati</taxon>
        <taxon>Planctomycetota</taxon>
        <taxon>Planctomycetia</taxon>
        <taxon>Pirellulales</taxon>
        <taxon>Pirellulaceae</taxon>
        <taxon>Anatilimnocola</taxon>
    </lineage>
</organism>
<dbReference type="Pfam" id="PF13181">
    <property type="entry name" value="TPR_8"/>
    <property type="match status" value="3"/>
</dbReference>
<keyword evidence="4" id="KW-1185">Reference proteome</keyword>
<reference evidence="3 4" key="1">
    <citation type="submission" date="2019-02" db="EMBL/GenBank/DDBJ databases">
        <title>Deep-cultivation of Planctomycetes and their phenomic and genomic characterization uncovers novel biology.</title>
        <authorList>
            <person name="Wiegand S."/>
            <person name="Jogler M."/>
            <person name="Boedeker C."/>
            <person name="Pinto D."/>
            <person name="Vollmers J."/>
            <person name="Rivas-Marin E."/>
            <person name="Kohn T."/>
            <person name="Peeters S.H."/>
            <person name="Heuer A."/>
            <person name="Rast P."/>
            <person name="Oberbeckmann S."/>
            <person name="Bunk B."/>
            <person name="Jeske O."/>
            <person name="Meyerdierks A."/>
            <person name="Storesund J.E."/>
            <person name="Kallscheuer N."/>
            <person name="Luecker S."/>
            <person name="Lage O.M."/>
            <person name="Pohl T."/>
            <person name="Merkel B.J."/>
            <person name="Hornburger P."/>
            <person name="Mueller R.-W."/>
            <person name="Bruemmer F."/>
            <person name="Labrenz M."/>
            <person name="Spormann A.M."/>
            <person name="Op den Camp H."/>
            <person name="Overmann J."/>
            <person name="Amann R."/>
            <person name="Jetten M.S.M."/>
            <person name="Mascher T."/>
            <person name="Medema M.H."/>
            <person name="Devos D.P."/>
            <person name="Kaster A.-K."/>
            <person name="Ovreas L."/>
            <person name="Rohde M."/>
            <person name="Galperin M.Y."/>
            <person name="Jogler C."/>
        </authorList>
    </citation>
    <scope>NUCLEOTIDE SEQUENCE [LARGE SCALE GENOMIC DNA]</scope>
    <source>
        <strain evidence="3 4">ETA_A8</strain>
    </source>
</reference>
<feature type="signal peptide" evidence="2">
    <location>
        <begin position="1"/>
        <end position="25"/>
    </location>
</feature>
<evidence type="ECO:0000313" key="4">
    <source>
        <dbReference type="Proteomes" id="UP000315017"/>
    </source>
</evidence>
<evidence type="ECO:0000313" key="3">
    <source>
        <dbReference type="EMBL" id="QDU27617.1"/>
    </source>
</evidence>
<evidence type="ECO:0000256" key="2">
    <source>
        <dbReference type="SAM" id="SignalP"/>
    </source>
</evidence>
<dbReference type="SMART" id="SM00028">
    <property type="entry name" value="TPR"/>
    <property type="match status" value="3"/>
</dbReference>
<dbReference type="Proteomes" id="UP000315017">
    <property type="component" value="Chromosome"/>
</dbReference>
<dbReference type="Gene3D" id="1.25.40.10">
    <property type="entry name" value="Tetratricopeptide repeat domain"/>
    <property type="match status" value="1"/>
</dbReference>
<dbReference type="KEGG" id="aagg:ETAA8_27050"/>
<dbReference type="SUPFAM" id="SSF48452">
    <property type="entry name" value="TPR-like"/>
    <property type="match status" value="1"/>
</dbReference>
<proteinExistence type="predicted"/>
<dbReference type="InterPro" id="IPR019734">
    <property type="entry name" value="TPR_rpt"/>
</dbReference>
<protein>
    <submittedName>
        <fullName evidence="3">Tetratricopeptide repeat protein</fullName>
    </submittedName>
</protein>
<feature type="repeat" description="TPR" evidence="1">
    <location>
        <begin position="242"/>
        <end position="275"/>
    </location>
</feature>
<keyword evidence="2" id="KW-0732">Signal</keyword>
<accession>A0A517YBJ5</accession>
<feature type="chain" id="PRO_5022242717" evidence="2">
    <location>
        <begin position="26"/>
        <end position="411"/>
    </location>
</feature>
<dbReference type="RefSeq" id="WP_202921803.1">
    <property type="nucleotide sequence ID" value="NZ_CP036274.1"/>
</dbReference>
<evidence type="ECO:0000256" key="1">
    <source>
        <dbReference type="PROSITE-ProRule" id="PRU00339"/>
    </source>
</evidence>
<feature type="repeat" description="TPR" evidence="1">
    <location>
        <begin position="344"/>
        <end position="377"/>
    </location>
</feature>
<dbReference type="EMBL" id="CP036274">
    <property type="protein sequence ID" value="QDU27617.1"/>
    <property type="molecule type" value="Genomic_DNA"/>
</dbReference>